<dbReference type="AlphaFoldDB" id="A0A0E9TCC0"/>
<protein>
    <submittedName>
        <fullName evidence="1">Uncharacterized protein</fullName>
    </submittedName>
</protein>
<name>A0A0E9TCC0_ANGAN</name>
<dbReference type="EMBL" id="GBXM01057480">
    <property type="protein sequence ID" value="JAH51097.1"/>
    <property type="molecule type" value="Transcribed_RNA"/>
</dbReference>
<reference evidence="1" key="1">
    <citation type="submission" date="2014-11" db="EMBL/GenBank/DDBJ databases">
        <authorList>
            <person name="Amaro Gonzalez C."/>
        </authorList>
    </citation>
    <scope>NUCLEOTIDE SEQUENCE</scope>
</reference>
<organism evidence="1">
    <name type="scientific">Anguilla anguilla</name>
    <name type="common">European freshwater eel</name>
    <name type="synonym">Muraena anguilla</name>
    <dbReference type="NCBI Taxonomy" id="7936"/>
    <lineage>
        <taxon>Eukaryota</taxon>
        <taxon>Metazoa</taxon>
        <taxon>Chordata</taxon>
        <taxon>Craniata</taxon>
        <taxon>Vertebrata</taxon>
        <taxon>Euteleostomi</taxon>
        <taxon>Actinopterygii</taxon>
        <taxon>Neopterygii</taxon>
        <taxon>Teleostei</taxon>
        <taxon>Anguilliformes</taxon>
        <taxon>Anguillidae</taxon>
        <taxon>Anguilla</taxon>
    </lineage>
</organism>
<proteinExistence type="predicted"/>
<accession>A0A0E9TCC0</accession>
<evidence type="ECO:0000313" key="1">
    <source>
        <dbReference type="EMBL" id="JAH51097.1"/>
    </source>
</evidence>
<reference evidence="1" key="2">
    <citation type="journal article" date="2015" name="Fish Shellfish Immunol.">
        <title>Early steps in the European eel (Anguilla anguilla)-Vibrio vulnificus interaction in the gills: Role of the RtxA13 toxin.</title>
        <authorList>
            <person name="Callol A."/>
            <person name="Pajuelo D."/>
            <person name="Ebbesson L."/>
            <person name="Teles M."/>
            <person name="MacKenzie S."/>
            <person name="Amaro C."/>
        </authorList>
    </citation>
    <scope>NUCLEOTIDE SEQUENCE</scope>
</reference>
<sequence>MTIGRDLTAFTNFHSVVNDGTSGWNTRVNDGA</sequence>